<comment type="subunit">
    <text evidence="7">NDH-1 is composed of 14 different subunits. Subunits NuoA, H, J, K, L, M, N constitute the membrane sector of the complex.</text>
</comment>
<dbReference type="Proteomes" id="UP001368618">
    <property type="component" value="Chromosome"/>
</dbReference>
<keyword evidence="9" id="KW-0560">Oxidoreductase</keyword>
<dbReference type="HAMAP" id="MF_01394">
    <property type="entry name" value="NDH1_NuoA"/>
    <property type="match status" value="1"/>
</dbReference>
<evidence type="ECO:0000256" key="8">
    <source>
        <dbReference type="RuleBase" id="RU003639"/>
    </source>
</evidence>
<dbReference type="PANTHER" id="PTHR11058:SF9">
    <property type="entry name" value="NADH-UBIQUINONE OXIDOREDUCTASE CHAIN 3"/>
    <property type="match status" value="1"/>
</dbReference>
<keyword evidence="7" id="KW-1003">Cell membrane</keyword>
<evidence type="ECO:0000256" key="3">
    <source>
        <dbReference type="ARBA" id="ARBA00022448"/>
    </source>
</evidence>
<keyword evidence="5 7" id="KW-1133">Transmembrane helix</keyword>
<keyword evidence="7 8" id="KW-0874">Quinone</keyword>
<dbReference type="PANTHER" id="PTHR11058">
    <property type="entry name" value="NADH-UBIQUINONE OXIDOREDUCTASE CHAIN 3"/>
    <property type="match status" value="1"/>
</dbReference>
<dbReference type="GO" id="GO:0050136">
    <property type="term" value="F:NADH dehydrogenase (quinone) (non-electrogenic) activity"/>
    <property type="evidence" value="ECO:0007669"/>
    <property type="project" value="UniProtKB-EC"/>
</dbReference>
<feature type="transmembrane region" description="Helical" evidence="7">
    <location>
        <begin position="86"/>
        <end position="105"/>
    </location>
</feature>
<dbReference type="InterPro" id="IPR038430">
    <property type="entry name" value="NDAH_ubi_oxred_su3_sf"/>
</dbReference>
<evidence type="ECO:0000256" key="1">
    <source>
        <dbReference type="ARBA" id="ARBA00004141"/>
    </source>
</evidence>
<evidence type="ECO:0000313" key="9">
    <source>
        <dbReference type="EMBL" id="WWR11733.1"/>
    </source>
</evidence>
<feature type="transmembrane region" description="Helical" evidence="7">
    <location>
        <begin position="57"/>
        <end position="80"/>
    </location>
</feature>
<keyword evidence="7" id="KW-0830">Ubiquinone</keyword>
<evidence type="ECO:0000256" key="2">
    <source>
        <dbReference type="ARBA" id="ARBA00008472"/>
    </source>
</evidence>
<comment type="function">
    <text evidence="7">NDH-1 shuttles electrons from NADH, via FMN and iron-sulfur (Fe-S) centers, to quinones in the respiratory chain. The immediate electron acceptor for the enzyme in this species is believed to be ubiquinone. Couples the redox reaction to proton translocation (for every two electrons transferred, four hydrogen ions are translocated across the cytoplasmic membrane), and thus conserves the redox energy in a proton gradient.</text>
</comment>
<dbReference type="Pfam" id="PF00507">
    <property type="entry name" value="Oxidored_q4"/>
    <property type="match status" value="1"/>
</dbReference>
<keyword evidence="7 8" id="KW-0520">NAD</keyword>
<reference evidence="9" key="1">
    <citation type="submission" date="2023-09" db="EMBL/GenBank/DDBJ databases">
        <title>Genomes of two closely related lineages of the louse Polyplax serrata with different host specificities.</title>
        <authorList>
            <person name="Martinu J."/>
            <person name="Tarabai H."/>
            <person name="Stefka J."/>
            <person name="Hypsa V."/>
        </authorList>
    </citation>
    <scope>NUCLEOTIDE SEQUENCE [LARGE SCALE GENOMIC DNA]</scope>
    <source>
        <strain evidence="9">98ZLc_SE</strain>
    </source>
</reference>
<dbReference type="EC" id="7.1.1.-" evidence="7"/>
<protein>
    <recommendedName>
        <fullName evidence="7">NADH-quinone oxidoreductase subunit A</fullName>
        <ecNumber evidence="7">7.1.1.-</ecNumber>
    </recommendedName>
    <alternativeName>
        <fullName evidence="7">NADH dehydrogenase I subunit A</fullName>
    </alternativeName>
    <alternativeName>
        <fullName evidence="7">NDH-1 subunit A</fullName>
    </alternativeName>
    <alternativeName>
        <fullName evidence="7">NUO1</fullName>
    </alternativeName>
</protein>
<comment type="similarity">
    <text evidence="2 7 8">Belongs to the complex I subunit 3 family.</text>
</comment>
<evidence type="ECO:0000313" key="10">
    <source>
        <dbReference type="Proteomes" id="UP001368618"/>
    </source>
</evidence>
<feature type="transmembrane region" description="Helical" evidence="7">
    <location>
        <begin position="6"/>
        <end position="30"/>
    </location>
</feature>
<dbReference type="Gene3D" id="1.20.58.1610">
    <property type="entry name" value="NADH:ubiquinone/plastoquinone oxidoreductase, chain 3"/>
    <property type="match status" value="1"/>
</dbReference>
<dbReference type="RefSeq" id="WP_338516248.1">
    <property type="nucleotide sequence ID" value="NZ_CP135137.1"/>
</dbReference>
<evidence type="ECO:0000256" key="7">
    <source>
        <dbReference type="HAMAP-Rule" id="MF_01394"/>
    </source>
</evidence>
<evidence type="ECO:0000256" key="6">
    <source>
        <dbReference type="ARBA" id="ARBA00023136"/>
    </source>
</evidence>
<dbReference type="EMBL" id="CP135137">
    <property type="protein sequence ID" value="WWR11733.1"/>
    <property type="molecule type" value="Genomic_DNA"/>
</dbReference>
<proteinExistence type="inferred from homology"/>
<keyword evidence="3 7" id="KW-0813">Transport</keyword>
<name>A0ABZ2GWA0_9GAMM</name>
<dbReference type="InterPro" id="IPR023043">
    <property type="entry name" value="NAD(P)H_OxRDtase_bac/plastid"/>
</dbReference>
<keyword evidence="7" id="KW-1278">Translocase</keyword>
<dbReference type="InterPro" id="IPR000440">
    <property type="entry name" value="NADH_UbQ/plastoQ_OxRdtase_su3"/>
</dbReference>
<sequence length="115" mass="13612">MYLSILIFFIVAFFISVMIVGFSLLINTFIENKDKSLSYECGFDTYKHAHDPFDVKFYLVSILFVLFDIETIFIFPWVIVFRKLNYIGIYGMALFLVLLVIGFMYEWRSGALNWK</sequence>
<comment type="catalytic activity">
    <reaction evidence="7 8">
        <text>a quinone + NADH + 5 H(+)(in) = a quinol + NAD(+) + 4 H(+)(out)</text>
        <dbReference type="Rhea" id="RHEA:57888"/>
        <dbReference type="ChEBI" id="CHEBI:15378"/>
        <dbReference type="ChEBI" id="CHEBI:24646"/>
        <dbReference type="ChEBI" id="CHEBI:57540"/>
        <dbReference type="ChEBI" id="CHEBI:57945"/>
        <dbReference type="ChEBI" id="CHEBI:132124"/>
    </reaction>
</comment>
<accession>A0ABZ2GWA0</accession>
<keyword evidence="10" id="KW-1185">Reference proteome</keyword>
<keyword evidence="6 7" id="KW-0472">Membrane</keyword>
<gene>
    <name evidence="9" type="primary">ndhC</name>
    <name evidence="7" type="synonym">nuoA</name>
    <name evidence="9" type="ORF">RQL39_01080</name>
</gene>
<comment type="subcellular location">
    <subcellularLocation>
        <location evidence="7 8">Cell membrane</location>
        <topology evidence="7 8">Multi-pass membrane protein</topology>
    </subcellularLocation>
    <subcellularLocation>
        <location evidence="1">Membrane</location>
        <topology evidence="1">Multi-pass membrane protein</topology>
    </subcellularLocation>
</comment>
<evidence type="ECO:0000256" key="5">
    <source>
        <dbReference type="ARBA" id="ARBA00022989"/>
    </source>
</evidence>
<evidence type="ECO:0000256" key="4">
    <source>
        <dbReference type="ARBA" id="ARBA00022692"/>
    </source>
</evidence>
<organism evidence="9 10">
    <name type="scientific">Candidatus Legionella polyplacis</name>
    <dbReference type="NCBI Taxonomy" id="2005262"/>
    <lineage>
        <taxon>Bacteria</taxon>
        <taxon>Pseudomonadati</taxon>
        <taxon>Pseudomonadota</taxon>
        <taxon>Gammaproteobacteria</taxon>
        <taxon>Legionellales</taxon>
        <taxon>Legionellaceae</taxon>
        <taxon>Legionella</taxon>
    </lineage>
</organism>
<keyword evidence="4 7" id="KW-0812">Transmembrane</keyword>